<dbReference type="EMBL" id="AKHW03006283">
    <property type="protein sequence ID" value="KYO22002.1"/>
    <property type="molecule type" value="Genomic_DNA"/>
</dbReference>
<feature type="compositionally biased region" description="Low complexity" evidence="1">
    <location>
        <begin position="1"/>
        <end position="12"/>
    </location>
</feature>
<gene>
    <name evidence="2" type="ORF">Y1Q_0000637</name>
</gene>
<protein>
    <submittedName>
        <fullName evidence="2">Uncharacterized protein</fullName>
    </submittedName>
</protein>
<accession>A0A151MBY2</accession>
<dbReference type="AlphaFoldDB" id="A0A151MBY2"/>
<reference evidence="2 3" key="1">
    <citation type="journal article" date="2012" name="Genome Biol.">
        <title>Sequencing three crocodilian genomes to illuminate the evolution of archosaurs and amniotes.</title>
        <authorList>
            <person name="St John J.A."/>
            <person name="Braun E.L."/>
            <person name="Isberg S.R."/>
            <person name="Miles L.G."/>
            <person name="Chong A.Y."/>
            <person name="Gongora J."/>
            <person name="Dalzell P."/>
            <person name="Moran C."/>
            <person name="Bed'hom B."/>
            <person name="Abzhanov A."/>
            <person name="Burgess S.C."/>
            <person name="Cooksey A.M."/>
            <person name="Castoe T.A."/>
            <person name="Crawford N.G."/>
            <person name="Densmore L.D."/>
            <person name="Drew J.C."/>
            <person name="Edwards S.V."/>
            <person name="Faircloth B.C."/>
            <person name="Fujita M.K."/>
            <person name="Greenwold M.J."/>
            <person name="Hoffmann F.G."/>
            <person name="Howard J.M."/>
            <person name="Iguchi T."/>
            <person name="Janes D.E."/>
            <person name="Khan S.Y."/>
            <person name="Kohno S."/>
            <person name="de Koning A.J."/>
            <person name="Lance S.L."/>
            <person name="McCarthy F.M."/>
            <person name="McCormack J.E."/>
            <person name="Merchant M.E."/>
            <person name="Peterson D.G."/>
            <person name="Pollock D.D."/>
            <person name="Pourmand N."/>
            <person name="Raney B.J."/>
            <person name="Roessler K.A."/>
            <person name="Sanford J.R."/>
            <person name="Sawyer R.H."/>
            <person name="Schmidt C.J."/>
            <person name="Triplett E.W."/>
            <person name="Tuberville T.D."/>
            <person name="Venegas-Anaya M."/>
            <person name="Howard J.T."/>
            <person name="Jarvis E.D."/>
            <person name="Guillette L.J.Jr."/>
            <person name="Glenn T.C."/>
            <person name="Green R.E."/>
            <person name="Ray D.A."/>
        </authorList>
    </citation>
    <scope>NUCLEOTIDE SEQUENCE [LARGE SCALE GENOMIC DNA]</scope>
    <source>
        <strain evidence="2">KSC_2009_1</strain>
    </source>
</reference>
<organism evidence="2 3">
    <name type="scientific">Alligator mississippiensis</name>
    <name type="common">American alligator</name>
    <dbReference type="NCBI Taxonomy" id="8496"/>
    <lineage>
        <taxon>Eukaryota</taxon>
        <taxon>Metazoa</taxon>
        <taxon>Chordata</taxon>
        <taxon>Craniata</taxon>
        <taxon>Vertebrata</taxon>
        <taxon>Euteleostomi</taxon>
        <taxon>Archelosauria</taxon>
        <taxon>Archosauria</taxon>
        <taxon>Crocodylia</taxon>
        <taxon>Alligatoridae</taxon>
        <taxon>Alligatorinae</taxon>
        <taxon>Alligator</taxon>
    </lineage>
</organism>
<evidence type="ECO:0000313" key="3">
    <source>
        <dbReference type="Proteomes" id="UP000050525"/>
    </source>
</evidence>
<feature type="compositionally biased region" description="Basic and acidic residues" evidence="1">
    <location>
        <begin position="27"/>
        <end position="47"/>
    </location>
</feature>
<feature type="region of interest" description="Disordered" evidence="1">
    <location>
        <begin position="1"/>
        <end position="59"/>
    </location>
</feature>
<proteinExistence type="predicted"/>
<evidence type="ECO:0000256" key="1">
    <source>
        <dbReference type="SAM" id="MobiDB-lite"/>
    </source>
</evidence>
<keyword evidence="3" id="KW-1185">Reference proteome</keyword>
<comment type="caution">
    <text evidence="2">The sequence shown here is derived from an EMBL/GenBank/DDBJ whole genome shotgun (WGS) entry which is preliminary data.</text>
</comment>
<dbReference type="Proteomes" id="UP000050525">
    <property type="component" value="Unassembled WGS sequence"/>
</dbReference>
<sequence>MTLAATTSTSSSPGEVPGQVPAHCTPRAKDTRHRTPDAINDGQDHAEMPTSPAPNMWRKVGQGRGAALGVAHCIRRVAEEAGATRGDHPRPLGHGFEKV</sequence>
<name>A0A151MBY2_ALLMI</name>
<evidence type="ECO:0000313" key="2">
    <source>
        <dbReference type="EMBL" id="KYO22002.1"/>
    </source>
</evidence>